<dbReference type="AlphaFoldDB" id="Q822G2"/>
<dbReference type="Pfam" id="PF09675">
    <property type="entry name" value="Chlamy_scaf"/>
    <property type="match status" value="1"/>
</dbReference>
<name>Q822G2_CHLCV</name>
<dbReference type="HOGENOM" id="CLU_1944893_0_0_0"/>
<organism evidence="1 2">
    <name type="scientific">Chlamydia caviae (strain ATCC VR-813 / DSM 19441 / 03DC25 / GPIC)</name>
    <name type="common">Chlamydophila caviae</name>
    <dbReference type="NCBI Taxonomy" id="227941"/>
    <lineage>
        <taxon>Bacteria</taxon>
        <taxon>Pseudomonadati</taxon>
        <taxon>Chlamydiota</taxon>
        <taxon>Chlamydiia</taxon>
        <taxon>Chlamydiales</taxon>
        <taxon>Chlamydiaceae</taxon>
        <taxon>Chlamydia/Chlamydophila group</taxon>
        <taxon>Chlamydia</taxon>
    </lineage>
</organism>
<sequence>MRIIIAAKVNAVSVLRRLEQRSLCHVVCCPIDCFEALNAIIEVWELFDALPAKVRECFGNDPEEMLECLNYEDKYFNNLENPSKSVSLASQILKTETKIRAIMMRIFVQRKRLKLASKKTEDFRKEELA</sequence>
<dbReference type="InterPro" id="IPR014131">
    <property type="entry name" value="Chlamydia_phage_Vp3"/>
</dbReference>
<dbReference type="EMBL" id="AE015925">
    <property type="protein sequence ID" value="AAP05462.1"/>
    <property type="molecule type" value="Genomic_DNA"/>
</dbReference>
<evidence type="ECO:0000313" key="2">
    <source>
        <dbReference type="Proteomes" id="UP000002193"/>
    </source>
</evidence>
<dbReference type="KEGG" id="cca:CCA_00721"/>
<keyword evidence="2" id="KW-1185">Reference proteome</keyword>
<dbReference type="STRING" id="227941.CCA_00721"/>
<proteinExistence type="predicted"/>
<reference evidence="1 2" key="1">
    <citation type="journal article" date="2003" name="Nucleic Acids Res.">
        <title>Genome sequence of Chlamydophila caviae (Chlamydia psittaci GPIC): examining the role of niche-specific genes in the evolution of the Chlamydiaceae.</title>
        <authorList>
            <person name="Read T.D."/>
            <person name="Myers G.S.A."/>
            <person name="Brunham R.C."/>
            <person name="Nelson W.C."/>
            <person name="Paulsen I.T."/>
            <person name="Heidelberg J.F."/>
            <person name="Holtzapple E.K."/>
            <person name="Khouri H.M."/>
            <person name="Federova N.B."/>
            <person name="Carty H.A."/>
            <person name="Umayam L.A."/>
            <person name="Haft D.H."/>
            <person name="Peterson J.D."/>
            <person name="Beanan M.J."/>
            <person name="White O."/>
            <person name="Salzberg S.L."/>
            <person name="Hsia R.-C."/>
            <person name="McClarty G."/>
            <person name="Rank R.G."/>
            <person name="Bavoil P.M."/>
            <person name="Fraser C.M."/>
        </authorList>
    </citation>
    <scope>NUCLEOTIDE SEQUENCE [LARGE SCALE GENOMIC DNA]</scope>
    <source>
        <strain evidence="2">ATCC VR-813 / DSM 19441 / 03DC25 / GPIC</strain>
    </source>
</reference>
<dbReference type="NCBIfam" id="TIGR02763">
    <property type="entry name" value="chlamy_scaf"/>
    <property type="match status" value="1"/>
</dbReference>
<gene>
    <name evidence="1" type="ordered locus">CCA_00721</name>
</gene>
<dbReference type="Proteomes" id="UP000002193">
    <property type="component" value="Chromosome"/>
</dbReference>
<evidence type="ECO:0000313" key="1">
    <source>
        <dbReference type="EMBL" id="AAP05462.1"/>
    </source>
</evidence>
<protein>
    <submittedName>
        <fullName evidence="1">Conserved domain protein</fullName>
    </submittedName>
</protein>
<accession>Q822G2</accession>
<dbReference type="RefSeq" id="WP_011006676.1">
    <property type="nucleotide sequence ID" value="NC_003361.3"/>
</dbReference>